<evidence type="ECO:0000259" key="14">
    <source>
        <dbReference type="Pfam" id="PF13476"/>
    </source>
</evidence>
<feature type="coiled-coil region" evidence="13">
    <location>
        <begin position="388"/>
        <end position="497"/>
    </location>
</feature>
<keyword evidence="9 15" id="KW-0269">Exonuclease</keyword>
<evidence type="ECO:0000256" key="13">
    <source>
        <dbReference type="SAM" id="Coils"/>
    </source>
</evidence>
<dbReference type="GO" id="GO:0004527">
    <property type="term" value="F:exonuclease activity"/>
    <property type="evidence" value="ECO:0007669"/>
    <property type="project" value="UniProtKB-KW"/>
</dbReference>
<gene>
    <name evidence="15" type="ORF">B5P37_10940</name>
</gene>
<dbReference type="GO" id="GO:0006302">
    <property type="term" value="P:double-strand break repair"/>
    <property type="evidence" value="ECO:0007669"/>
    <property type="project" value="InterPro"/>
</dbReference>
<evidence type="ECO:0000256" key="7">
    <source>
        <dbReference type="ARBA" id="ARBA00022759"/>
    </source>
</evidence>
<evidence type="ECO:0000256" key="5">
    <source>
        <dbReference type="ARBA" id="ARBA00022722"/>
    </source>
</evidence>
<dbReference type="Pfam" id="PF13558">
    <property type="entry name" value="SbcC_Walker_B"/>
    <property type="match status" value="1"/>
</dbReference>
<dbReference type="Gene3D" id="3.40.50.300">
    <property type="entry name" value="P-loop containing nucleotide triphosphate hydrolases"/>
    <property type="match status" value="2"/>
</dbReference>
<dbReference type="InterPro" id="IPR027417">
    <property type="entry name" value="P-loop_NTPase"/>
</dbReference>
<dbReference type="GO" id="GO:0004519">
    <property type="term" value="F:endonuclease activity"/>
    <property type="evidence" value="ECO:0007669"/>
    <property type="project" value="UniProtKB-KW"/>
</dbReference>
<feature type="domain" description="Rad50/SbcC-type AAA" evidence="14">
    <location>
        <begin position="5"/>
        <end position="212"/>
    </location>
</feature>
<name>A0AAC9RSV2_9STAP</name>
<dbReference type="KEGG" id="slz:B5P37_10940"/>
<comment type="similarity">
    <text evidence="1">Belongs to the SMC family. SbcC subfamily.</text>
</comment>
<evidence type="ECO:0000256" key="6">
    <source>
        <dbReference type="ARBA" id="ARBA00022741"/>
    </source>
</evidence>
<dbReference type="InterPro" id="IPR038729">
    <property type="entry name" value="Rad50/SbcC_AAA"/>
</dbReference>
<dbReference type="GO" id="GO:0016887">
    <property type="term" value="F:ATP hydrolysis activity"/>
    <property type="evidence" value="ECO:0007669"/>
    <property type="project" value="InterPro"/>
</dbReference>
<evidence type="ECO:0000256" key="11">
    <source>
        <dbReference type="ARBA" id="ARBA00023054"/>
    </source>
</evidence>
<dbReference type="PANTHER" id="PTHR32114">
    <property type="entry name" value="ABC TRANSPORTER ABCH.3"/>
    <property type="match status" value="1"/>
</dbReference>
<evidence type="ECO:0000256" key="10">
    <source>
        <dbReference type="ARBA" id="ARBA00022840"/>
    </source>
</evidence>
<feature type="coiled-coil region" evidence="13">
    <location>
        <begin position="242"/>
        <end position="350"/>
    </location>
</feature>
<feature type="coiled-coil region" evidence="13">
    <location>
        <begin position="537"/>
        <end position="615"/>
    </location>
</feature>
<keyword evidence="16" id="KW-1185">Reference proteome</keyword>
<dbReference type="EMBL" id="CP020773">
    <property type="protein sequence ID" value="ARJ51793.1"/>
    <property type="molecule type" value="Genomic_DNA"/>
</dbReference>
<dbReference type="InterPro" id="IPR053380">
    <property type="entry name" value="SbcCD_Nuclease_C"/>
</dbReference>
<keyword evidence="11 13" id="KW-0175">Coiled coil</keyword>
<evidence type="ECO:0000313" key="15">
    <source>
        <dbReference type="EMBL" id="ARJ51793.1"/>
    </source>
</evidence>
<protein>
    <recommendedName>
        <fullName evidence="3">Nuclease SbcCD subunit C</fullName>
    </recommendedName>
</protein>
<evidence type="ECO:0000313" key="16">
    <source>
        <dbReference type="Proteomes" id="UP000242864"/>
    </source>
</evidence>
<sequence>MRPLKLQLKNFGPFLDETIDFSSIQSNQLFLISGKTGSGKTMIFDGIVYALYGRASTEKREVKYLRSHFATASEPLAVSFEFEIKGHRYKVVREASFLKPGNKNETKPKLEVYRYDKHQFVLLESTIQAGEKFILDLLKLKQNQFRQLFVLPQGEFKAFLVSNSTDKQTILRTLFNTQLYDKLKNQLSDKTKNMKNKIDQIYTKIQSVWDELYTLDYPELNAEKNLKREQYDMMIDVLPQFERIAEVQIAQCKSEKQRAEQDLEQVTEALNRQHLRQQLTVQLQELEEALTRLKTEASTIAQLEKKLKLMDESKFALKMCQDLQEVENALRLKQQDYSEMNDRQAQLKQQQLKQQHALEQHVLNENEMTSNAAFLEHTRYFYQECEQLKEKNNRMLKVEDEIRSLQVQNADVQKRLDKIDQRDMERQPDYESKSKWQSQQLVLAEQVTRLLAEQKNDALKKQQQLKLESLTTEWQQIDQALKEQACLIQDLSQSEQQLIDHEQAVMTLRAVIHVDAPCPVCGQIVQHVNSDEQIAHIKAIQQKNRRIEKQMVTLKEQKIKCESDLNHTKQRITEMGDADFEEEKLLAAQSEQRKINAMIEKIDLENERLARIQQEVTRNRQILNDNNQNIEVLKKEQAYLQEHLQTFESETGYQDIQVFQKAYTRMKATVDTFFDRKREWIEQCEQTAQLLKEEHYKVDLVAHQINEMTQKVQSLNSDIDAALKALDIPDRAGLFDILKESVHKETYRQKVSQFHQQMQMLQLKRDDILHQISEIPVESIDELTVQQSVKRETYQLLQKRYNEFSFQATQNQKTAQKLRDEVAHLKTTLSEQLELFQLAEVLNGKNEHHLTLENYVLMHYLEQILLKANQRLLSMTGQRYELVRNKKKGRGFSGLEIEVYDYYSNQSRHITSLSGGETFQASLALALGLSEVVQSEQGGIALDAMFIDEGFGTLDQETLETALDTLIQLQSSGRLVGIISHVSELKNRIPIILEVMSQNYRSRTQLKSNG</sequence>
<evidence type="ECO:0000256" key="8">
    <source>
        <dbReference type="ARBA" id="ARBA00022801"/>
    </source>
</evidence>
<keyword evidence="7" id="KW-0255">Endonuclease</keyword>
<keyword evidence="12" id="KW-0233">DNA recombination</keyword>
<dbReference type="RefSeq" id="WP_085238240.1">
    <property type="nucleotide sequence ID" value="NZ_CP020773.1"/>
</dbReference>
<comment type="subunit">
    <text evidence="2">Heterodimer of SbcC and SbcD.</text>
</comment>
<evidence type="ECO:0000256" key="3">
    <source>
        <dbReference type="ARBA" id="ARBA00013368"/>
    </source>
</evidence>
<keyword evidence="4" id="KW-0235">DNA replication</keyword>
<keyword evidence="8" id="KW-0378">Hydrolase</keyword>
<dbReference type="GO" id="GO:0005524">
    <property type="term" value="F:ATP binding"/>
    <property type="evidence" value="ECO:0007669"/>
    <property type="project" value="UniProtKB-KW"/>
</dbReference>
<keyword evidence="6" id="KW-0547">Nucleotide-binding</keyword>
<proteinExistence type="inferred from homology"/>
<dbReference type="GO" id="GO:0006260">
    <property type="term" value="P:DNA replication"/>
    <property type="evidence" value="ECO:0007669"/>
    <property type="project" value="UniProtKB-KW"/>
</dbReference>
<evidence type="ECO:0000256" key="12">
    <source>
        <dbReference type="ARBA" id="ARBA00023172"/>
    </source>
</evidence>
<evidence type="ECO:0000256" key="4">
    <source>
        <dbReference type="ARBA" id="ARBA00022705"/>
    </source>
</evidence>
<keyword evidence="5" id="KW-0540">Nuclease</keyword>
<dbReference type="GO" id="GO:0006310">
    <property type="term" value="P:DNA recombination"/>
    <property type="evidence" value="ECO:0007669"/>
    <property type="project" value="UniProtKB-KW"/>
</dbReference>
<dbReference type="PANTHER" id="PTHR32114:SF2">
    <property type="entry name" value="ABC TRANSPORTER ABCH.3"/>
    <property type="match status" value="1"/>
</dbReference>
<dbReference type="Pfam" id="PF13476">
    <property type="entry name" value="AAA_23"/>
    <property type="match status" value="1"/>
</dbReference>
<reference evidence="15 16" key="1">
    <citation type="submission" date="2017-04" db="EMBL/GenBank/DDBJ databases">
        <authorList>
            <person name="Veseli I.A."/>
            <person name="Tang C."/>
            <person name="Pombert J.-F."/>
        </authorList>
    </citation>
    <scope>NUCLEOTIDE SEQUENCE [LARGE SCALE GENOMIC DNA]</scope>
    <source>
        <strain evidence="15 16">ATCC 700373</strain>
    </source>
</reference>
<evidence type="ECO:0000256" key="1">
    <source>
        <dbReference type="ARBA" id="ARBA00006930"/>
    </source>
</evidence>
<dbReference type="NCBIfam" id="NF041751">
    <property type="entry name" value="sbcc_Staph"/>
    <property type="match status" value="1"/>
</dbReference>
<organism evidence="15 16">
    <name type="scientific">Staphylococcus lutrae</name>
    <dbReference type="NCBI Taxonomy" id="155085"/>
    <lineage>
        <taxon>Bacteria</taxon>
        <taxon>Bacillati</taxon>
        <taxon>Bacillota</taxon>
        <taxon>Bacilli</taxon>
        <taxon>Bacillales</taxon>
        <taxon>Staphylococcaceae</taxon>
        <taxon>Staphylococcus</taxon>
    </lineage>
</organism>
<dbReference type="SUPFAM" id="SSF52540">
    <property type="entry name" value="P-loop containing nucleoside triphosphate hydrolases"/>
    <property type="match status" value="1"/>
</dbReference>
<evidence type="ECO:0000256" key="9">
    <source>
        <dbReference type="ARBA" id="ARBA00022839"/>
    </source>
</evidence>
<dbReference type="Proteomes" id="UP000242864">
    <property type="component" value="Chromosome"/>
</dbReference>
<keyword evidence="10" id="KW-0067">ATP-binding</keyword>
<evidence type="ECO:0000256" key="2">
    <source>
        <dbReference type="ARBA" id="ARBA00011322"/>
    </source>
</evidence>
<accession>A0AAC9RSV2</accession>
<dbReference type="AlphaFoldDB" id="A0AAC9RSV2"/>